<organism evidence="1 2">
    <name type="scientific">Sinorhizobium phage phiM9</name>
    <dbReference type="NCBI Taxonomy" id="1636182"/>
    <lineage>
        <taxon>Viruses</taxon>
        <taxon>Duplodnaviria</taxon>
        <taxon>Heunggongvirae</taxon>
        <taxon>Uroviricota</taxon>
        <taxon>Caudoviricetes</taxon>
        <taxon>Pootjesviridae</taxon>
        <taxon>Emnonavirus</taxon>
        <taxon>Emnonavirus phiM9</taxon>
    </lineage>
</organism>
<accession>A0A0F6R4W3</accession>
<dbReference type="GeneID" id="26517734"/>
<keyword evidence="2" id="KW-1185">Reference proteome</keyword>
<gene>
    <name evidence="1" type="ORF">Sm_phiM9_052</name>
</gene>
<evidence type="ECO:0000313" key="1">
    <source>
        <dbReference type="EMBL" id="AKE44682.1"/>
    </source>
</evidence>
<dbReference type="EMBL" id="KP881232">
    <property type="protein sequence ID" value="AKE44682.1"/>
    <property type="molecule type" value="Genomic_DNA"/>
</dbReference>
<protein>
    <submittedName>
        <fullName evidence="1">Putative baseplate hub assembly catalyst</fullName>
    </submittedName>
</protein>
<dbReference type="RefSeq" id="YP_009189436.1">
    <property type="nucleotide sequence ID" value="NC_028676.1"/>
</dbReference>
<dbReference type="KEGG" id="vg:26517734"/>
<proteinExistence type="predicted"/>
<evidence type="ECO:0000313" key="2">
    <source>
        <dbReference type="Proteomes" id="UP000033804"/>
    </source>
</evidence>
<sequence>MLSHATLVSHMKINFSMKLMRDMNWSVEELENMTPFERDVYLLMCQDHVKQMKAKMKNA</sequence>
<reference evidence="2" key="2">
    <citation type="submission" date="2015-03" db="EMBL/GenBank/DDBJ databases">
        <title>The genome and structure of Sinorhizobium meliloti phage phiM9.</title>
        <authorList>
            <person name="Johnson M.C."/>
            <person name="Tatum K.B."/>
            <person name="Lynn J.S."/>
            <person name="Brewer T.E."/>
            <person name="Washburn B.K."/>
            <person name="Stroupe M.E."/>
            <person name="Jones K.M."/>
        </authorList>
    </citation>
    <scope>NUCLEOTIDE SEQUENCE [LARGE SCALE GENOMIC DNA]</scope>
</reference>
<reference evidence="1 2" key="1">
    <citation type="journal article" date="2015" name="J. Virol.">
        <title>Sinorhizobium meliloti Phage ?M9 Defines a New Group of T4 Superfamily Phages with Unusual Genomic Features but a Common T=16 Capsid.</title>
        <authorList>
            <person name="Johnson M.C."/>
            <person name="Tatum K.B."/>
            <person name="Lynn J.S."/>
            <person name="Brewer T.E."/>
            <person name="Lu S."/>
            <person name="Washburn B.K."/>
            <person name="Stroupe M.E."/>
            <person name="Jones K.M."/>
        </authorList>
    </citation>
    <scope>NUCLEOTIDE SEQUENCE [LARGE SCALE GENOMIC DNA]</scope>
</reference>
<dbReference type="Proteomes" id="UP000033804">
    <property type="component" value="Segment"/>
</dbReference>
<dbReference type="OrthoDB" id="28005at10239"/>
<name>A0A0F6R4W3_9CAUD</name>